<dbReference type="RefSeq" id="WP_129433623.1">
    <property type="nucleotide sequence ID" value="NZ_SBKO01000001.1"/>
</dbReference>
<feature type="compositionally biased region" description="Polar residues" evidence="1">
    <location>
        <begin position="123"/>
        <end position="132"/>
    </location>
</feature>
<feature type="region of interest" description="Disordered" evidence="1">
    <location>
        <begin position="118"/>
        <end position="147"/>
    </location>
</feature>
<dbReference type="OrthoDB" id="1164716at2"/>
<comment type="caution">
    <text evidence="3">The sequence shown here is derived from an EMBL/GenBank/DDBJ whole genome shotgun (WGS) entry which is preliminary data.</text>
</comment>
<gene>
    <name evidence="3" type="ORF">EQG63_01335</name>
</gene>
<keyword evidence="2" id="KW-0732">Signal</keyword>
<feature type="chain" id="PRO_5020829835" evidence="2">
    <location>
        <begin position="21"/>
        <end position="543"/>
    </location>
</feature>
<reference evidence="4" key="1">
    <citation type="submission" date="2019-01" db="EMBL/GenBank/DDBJ databases">
        <title>Cytophagaceae bacterium strain CAR-16.</title>
        <authorList>
            <person name="Chen W.-M."/>
        </authorList>
    </citation>
    <scope>NUCLEOTIDE SEQUENCE [LARGE SCALE GENOMIC DNA]</scope>
    <source>
        <strain evidence="4">LLJ-11</strain>
    </source>
</reference>
<feature type="signal peptide" evidence="2">
    <location>
        <begin position="1"/>
        <end position="20"/>
    </location>
</feature>
<dbReference type="AlphaFoldDB" id="A0A4Q1K605"/>
<evidence type="ECO:0000256" key="1">
    <source>
        <dbReference type="SAM" id="MobiDB-lite"/>
    </source>
</evidence>
<proteinExistence type="predicted"/>
<evidence type="ECO:0000256" key="2">
    <source>
        <dbReference type="SAM" id="SignalP"/>
    </source>
</evidence>
<organism evidence="3 4">
    <name type="scientific">Flavobacterium amnicola</name>
    <dbReference type="NCBI Taxonomy" id="2506422"/>
    <lineage>
        <taxon>Bacteria</taxon>
        <taxon>Pseudomonadati</taxon>
        <taxon>Bacteroidota</taxon>
        <taxon>Flavobacteriia</taxon>
        <taxon>Flavobacteriales</taxon>
        <taxon>Flavobacteriaceae</taxon>
        <taxon>Flavobacterium</taxon>
    </lineage>
</organism>
<name>A0A4Q1K605_9FLAO</name>
<dbReference type="Proteomes" id="UP000290283">
    <property type="component" value="Unassembled WGS sequence"/>
</dbReference>
<sequence length="543" mass="60909">MRIRILSLLLLIFSFSITNAQSKVKKGVTSKKTTKKTTSVKETDNSLEIVDKEIVEEAPESNPLKVKYRRSSLYTLMVDTPGMPYADSIKKYFVTSKIPDKFNNHNLKTRITDRVPSVYNGAASPNSNTNNAMMAGLVGPTNGSSSSPDALMNVMNTLSQSTDTPYYKEYMAERKRLEDEAKEIGVTKKKKITEYIDKRVTFDNERHQKEIYDLMPQEYKDQLKSIQKETSNIARELVAKWFDRSPKGGFNMSLIKSRGNYDASVLDIAKARASKRGLSMLGDAGEELIKNTFVLVNEFKYTDKEEVAKKASGWLNAVSQVASYVPGGSTVSNVSAVTSVGVTIAGKGYIVKTKAHLYRLDWNEEVAAKFYNDFWATDKTITAEKKKAFDETDIFKLIYVGTDESWADVQSSIFTNKTDLKLVERATMKAMDAVIVKLQKNHDEFKTKTPLYSSDPLTAKIGLKEGLSAKSVFDVLEQQLNEDGIPQYVSVGQVKVDDAFPIWDNRYGADVENPNITTDKTYFKKISGKDLYPGMLLVQKKGK</sequence>
<evidence type="ECO:0000313" key="4">
    <source>
        <dbReference type="Proteomes" id="UP000290283"/>
    </source>
</evidence>
<evidence type="ECO:0000313" key="3">
    <source>
        <dbReference type="EMBL" id="RXR20604.1"/>
    </source>
</evidence>
<accession>A0A4Q1K605</accession>
<protein>
    <submittedName>
        <fullName evidence="3">Uncharacterized protein</fullName>
    </submittedName>
</protein>
<keyword evidence="4" id="KW-1185">Reference proteome</keyword>
<dbReference type="EMBL" id="SBKO01000001">
    <property type="protein sequence ID" value="RXR20604.1"/>
    <property type="molecule type" value="Genomic_DNA"/>
</dbReference>